<dbReference type="PANTHER" id="PTHR33164:SF104">
    <property type="entry name" value="TRANSCRIPTIONAL REGULATORY PROTEIN"/>
    <property type="match status" value="1"/>
</dbReference>
<dbReference type="EMBL" id="CP064942">
    <property type="protein sequence ID" value="QPH54872.1"/>
    <property type="molecule type" value="Genomic_DNA"/>
</dbReference>
<dbReference type="PROSITE" id="PS50995">
    <property type="entry name" value="HTH_MARR_2"/>
    <property type="match status" value="1"/>
</dbReference>
<dbReference type="InterPro" id="IPR039422">
    <property type="entry name" value="MarR/SlyA-like"/>
</dbReference>
<dbReference type="GO" id="GO:0006950">
    <property type="term" value="P:response to stress"/>
    <property type="evidence" value="ECO:0007669"/>
    <property type="project" value="TreeGrafter"/>
</dbReference>
<dbReference type="RefSeq" id="WP_196104073.1">
    <property type="nucleotide sequence ID" value="NZ_CP064942.1"/>
</dbReference>
<accession>A0A7S9LT88</accession>
<dbReference type="GO" id="GO:0003700">
    <property type="term" value="F:DNA-binding transcription factor activity"/>
    <property type="evidence" value="ECO:0007669"/>
    <property type="project" value="InterPro"/>
</dbReference>
<sequence length="165" mass="18257">MQQPDLNSIDQQWRRERPDLDPLCMIVCGAVWRAGRRLMAGLQDNLDHFGLDFAGLDVLLTLRRQGAGQSMSPGAMAADMMLSSGAMTARLDRLESRGLLRRAPDPADRRGVRISLTEEGFELADRLVAAHVAVEQEMLSDLSRDEQTKLLNALSRLAPEDATQS</sequence>
<dbReference type="Pfam" id="PF01047">
    <property type="entry name" value="MarR"/>
    <property type="match status" value="1"/>
</dbReference>
<dbReference type="PANTHER" id="PTHR33164">
    <property type="entry name" value="TRANSCRIPTIONAL REGULATOR, MARR FAMILY"/>
    <property type="match status" value="1"/>
</dbReference>
<dbReference type="InterPro" id="IPR036390">
    <property type="entry name" value="WH_DNA-bd_sf"/>
</dbReference>
<reference evidence="2 3" key="1">
    <citation type="submission" date="2020-11" db="EMBL/GenBank/DDBJ databases">
        <title>Description of Pontivivens ytuae sp. nov. isolated from deep sea sediment of Mariana Trench.</title>
        <authorList>
            <person name="Wang Z."/>
            <person name="Sun Q.-L."/>
            <person name="Xu X.-D."/>
            <person name="Tang Y.-Z."/>
            <person name="Zhang J."/>
        </authorList>
    </citation>
    <scope>NUCLEOTIDE SEQUENCE [LARGE SCALE GENOMIC DNA]</scope>
    <source>
        <strain evidence="2 3">MT2928</strain>
    </source>
</reference>
<dbReference type="Proteomes" id="UP000594800">
    <property type="component" value="Chromosome"/>
</dbReference>
<organism evidence="2 3">
    <name type="scientific">Pontivivens ytuae</name>
    <dbReference type="NCBI Taxonomy" id="2789856"/>
    <lineage>
        <taxon>Bacteria</taxon>
        <taxon>Pseudomonadati</taxon>
        <taxon>Pseudomonadota</taxon>
        <taxon>Alphaproteobacteria</taxon>
        <taxon>Rhodobacterales</taxon>
        <taxon>Paracoccaceae</taxon>
        <taxon>Pontivivens</taxon>
    </lineage>
</organism>
<evidence type="ECO:0000313" key="2">
    <source>
        <dbReference type="EMBL" id="QPH54872.1"/>
    </source>
</evidence>
<feature type="domain" description="HTH marR-type" evidence="1">
    <location>
        <begin position="24"/>
        <end position="159"/>
    </location>
</feature>
<evidence type="ECO:0000313" key="3">
    <source>
        <dbReference type="Proteomes" id="UP000594800"/>
    </source>
</evidence>
<dbReference type="SUPFAM" id="SSF46785">
    <property type="entry name" value="Winged helix' DNA-binding domain"/>
    <property type="match status" value="1"/>
</dbReference>
<dbReference type="AlphaFoldDB" id="A0A7S9LT88"/>
<dbReference type="Gene3D" id="1.10.10.10">
    <property type="entry name" value="Winged helix-like DNA-binding domain superfamily/Winged helix DNA-binding domain"/>
    <property type="match status" value="1"/>
</dbReference>
<dbReference type="SMART" id="SM00347">
    <property type="entry name" value="HTH_MARR"/>
    <property type="match status" value="1"/>
</dbReference>
<dbReference type="InterPro" id="IPR000835">
    <property type="entry name" value="HTH_MarR-typ"/>
</dbReference>
<keyword evidence="3" id="KW-1185">Reference proteome</keyword>
<dbReference type="InterPro" id="IPR036388">
    <property type="entry name" value="WH-like_DNA-bd_sf"/>
</dbReference>
<dbReference type="KEGG" id="poz:I0K15_03640"/>
<evidence type="ECO:0000259" key="1">
    <source>
        <dbReference type="PROSITE" id="PS50995"/>
    </source>
</evidence>
<proteinExistence type="predicted"/>
<dbReference type="PRINTS" id="PR00598">
    <property type="entry name" value="HTHMARR"/>
</dbReference>
<protein>
    <submittedName>
        <fullName evidence="2">MarR family transcriptional regulator</fullName>
    </submittedName>
</protein>
<gene>
    <name evidence="2" type="ORF">I0K15_03640</name>
</gene>
<name>A0A7S9LT88_9RHOB</name>